<keyword evidence="3" id="KW-1185">Reference proteome</keyword>
<sequence length="203" mass="22814">MDDRNLYAAPASQVVDTQGPAGRSDEFYIVSARKFCLLFISTFSLYQLYWFYVHWARYRRVHQLSLWPVPRAIFSLFFAHALAGHIDESLRASGRRFAWAPTTAATVYVVAQLISNLADRIPWPVAAEPIATVATLLMIVPTGWALLMFQRAANTACGDPGGESNRRLTAANYIWLVLGALLWLVIFLGVAMSFLPEQYLEEP</sequence>
<organism evidence="2 3">
    <name type="scientific">Lysobacter gummosus</name>
    <dbReference type="NCBI Taxonomy" id="262324"/>
    <lineage>
        <taxon>Bacteria</taxon>
        <taxon>Pseudomonadati</taxon>
        <taxon>Pseudomonadota</taxon>
        <taxon>Gammaproteobacteria</taxon>
        <taxon>Lysobacterales</taxon>
        <taxon>Lysobacteraceae</taxon>
        <taxon>Lysobacter</taxon>
    </lineage>
</organism>
<dbReference type="RefSeq" id="WP_057941100.1">
    <property type="nucleotide sequence ID" value="NZ_CP011131.1"/>
</dbReference>
<protein>
    <recommendedName>
        <fullName evidence="4">DUF4234 domain-containing protein</fullName>
    </recommendedName>
</protein>
<evidence type="ECO:0008006" key="4">
    <source>
        <dbReference type="Google" id="ProtNLM"/>
    </source>
</evidence>
<feature type="transmembrane region" description="Helical" evidence="1">
    <location>
        <begin position="64"/>
        <end position="85"/>
    </location>
</feature>
<reference evidence="2 3" key="1">
    <citation type="submission" date="2022-03" db="EMBL/GenBank/DDBJ databases">
        <title>Complete genome sequence of Lysobacter capsici VKM B-2533 and Lysobacter gummosus 10.1.1, promising sources of lytic agents.</title>
        <authorList>
            <person name="Tarlachkov S.V."/>
            <person name="Kudryakova I.V."/>
            <person name="Afoshin A.S."/>
            <person name="Leontyevskaya E.A."/>
            <person name="Leontyevskaya N.V."/>
        </authorList>
    </citation>
    <scope>NUCLEOTIDE SEQUENCE [LARGE SCALE GENOMIC DNA]</scope>
    <source>
        <strain evidence="2 3">10.1.1</strain>
    </source>
</reference>
<evidence type="ECO:0000256" key="1">
    <source>
        <dbReference type="SAM" id="Phobius"/>
    </source>
</evidence>
<evidence type="ECO:0000313" key="2">
    <source>
        <dbReference type="EMBL" id="UNP29773.1"/>
    </source>
</evidence>
<feature type="transmembrane region" description="Helical" evidence="1">
    <location>
        <begin position="35"/>
        <end position="52"/>
    </location>
</feature>
<keyword evidence="1" id="KW-1133">Transmembrane helix</keyword>
<gene>
    <name evidence="2" type="ORF">MOV92_00350</name>
</gene>
<feature type="transmembrane region" description="Helical" evidence="1">
    <location>
        <begin position="97"/>
        <end position="118"/>
    </location>
</feature>
<dbReference type="Proteomes" id="UP000829194">
    <property type="component" value="Chromosome"/>
</dbReference>
<accession>A0ABY3XB13</accession>
<proteinExistence type="predicted"/>
<name>A0ABY3XB13_9GAMM</name>
<keyword evidence="1" id="KW-0472">Membrane</keyword>
<evidence type="ECO:0000313" key="3">
    <source>
        <dbReference type="Proteomes" id="UP000829194"/>
    </source>
</evidence>
<keyword evidence="1" id="KW-0812">Transmembrane</keyword>
<feature type="transmembrane region" description="Helical" evidence="1">
    <location>
        <begin position="130"/>
        <end position="149"/>
    </location>
</feature>
<dbReference type="EMBL" id="CP093547">
    <property type="protein sequence ID" value="UNP29773.1"/>
    <property type="molecule type" value="Genomic_DNA"/>
</dbReference>
<feature type="transmembrane region" description="Helical" evidence="1">
    <location>
        <begin position="170"/>
        <end position="195"/>
    </location>
</feature>